<proteinExistence type="inferred from homology"/>
<evidence type="ECO:0000313" key="10">
    <source>
        <dbReference type="Proteomes" id="UP000233482"/>
    </source>
</evidence>
<feature type="domain" description="Threonine/Serine exporter ThrE" evidence="8">
    <location>
        <begin position="5"/>
        <end position="132"/>
    </location>
</feature>
<accession>A0A2N0VSB4</accession>
<dbReference type="AlphaFoldDB" id="A0A2N0VSB4"/>
<evidence type="ECO:0000256" key="4">
    <source>
        <dbReference type="ARBA" id="ARBA00022692"/>
    </source>
</evidence>
<comment type="similarity">
    <text evidence="7">Belongs to the ThrE exporter (TC 2.A.79) family.</text>
</comment>
<evidence type="ECO:0000313" key="9">
    <source>
        <dbReference type="EMBL" id="PKE27289.1"/>
    </source>
</evidence>
<dbReference type="Proteomes" id="UP000233482">
    <property type="component" value="Unassembled WGS sequence"/>
</dbReference>
<evidence type="ECO:0000256" key="5">
    <source>
        <dbReference type="ARBA" id="ARBA00022989"/>
    </source>
</evidence>
<dbReference type="RefSeq" id="WP_012656400.1">
    <property type="nucleotide sequence ID" value="NZ_CABFNV010000003.1"/>
</dbReference>
<comment type="caution">
    <text evidence="9">The sequence shown here is derived from an EMBL/GenBank/DDBJ whole genome shotgun (WGS) entry which is preliminary data.</text>
</comment>
<keyword evidence="4" id="KW-0812">Transmembrane</keyword>
<dbReference type="GO" id="GO:0015744">
    <property type="term" value="P:succinate transport"/>
    <property type="evidence" value="ECO:0007669"/>
    <property type="project" value="TreeGrafter"/>
</dbReference>
<dbReference type="GO" id="GO:0005886">
    <property type="term" value="C:plasma membrane"/>
    <property type="evidence" value="ECO:0007669"/>
    <property type="project" value="UniProtKB-SubCell"/>
</dbReference>
<evidence type="ECO:0000259" key="8">
    <source>
        <dbReference type="Pfam" id="PF12821"/>
    </source>
</evidence>
<gene>
    <name evidence="9" type="ORF">CW686_00405</name>
</gene>
<keyword evidence="5" id="KW-1133">Transmembrane helix</keyword>
<comment type="subcellular location">
    <subcellularLocation>
        <location evidence="1">Cell membrane</location>
        <topology evidence="1">Multi-pass membrane protein</topology>
    </subcellularLocation>
</comment>
<dbReference type="PANTHER" id="PTHR34390">
    <property type="entry name" value="UPF0442 PROTEIN YJJB-RELATED"/>
    <property type="match status" value="1"/>
</dbReference>
<evidence type="ECO:0000256" key="3">
    <source>
        <dbReference type="ARBA" id="ARBA00022519"/>
    </source>
</evidence>
<dbReference type="EMBL" id="PIXC01000001">
    <property type="protein sequence ID" value="PKE27289.1"/>
    <property type="molecule type" value="Genomic_DNA"/>
</dbReference>
<evidence type="ECO:0000256" key="1">
    <source>
        <dbReference type="ARBA" id="ARBA00004651"/>
    </source>
</evidence>
<keyword evidence="6" id="KW-0472">Membrane</keyword>
<keyword evidence="3" id="KW-0997">Cell inner membrane</keyword>
<dbReference type="PANTHER" id="PTHR34390:SF1">
    <property type="entry name" value="SUCCINATE TRANSPORTER SUBUNIT YJJB-RELATED"/>
    <property type="match status" value="1"/>
</dbReference>
<name>A0A2N0VSB4_9STAP</name>
<evidence type="ECO:0000256" key="7">
    <source>
        <dbReference type="ARBA" id="ARBA00034125"/>
    </source>
</evidence>
<dbReference type="InterPro" id="IPR050539">
    <property type="entry name" value="ThrE_Dicarb/AminoAcid_Exp"/>
</dbReference>
<protein>
    <submittedName>
        <fullName evidence="9">Threonine/serine exporter</fullName>
    </submittedName>
</protein>
<dbReference type="Pfam" id="PF12821">
    <property type="entry name" value="ThrE_2"/>
    <property type="match status" value="1"/>
</dbReference>
<dbReference type="InterPro" id="IPR024528">
    <property type="entry name" value="ThrE_2"/>
</dbReference>
<keyword evidence="2" id="KW-1003">Cell membrane</keyword>
<evidence type="ECO:0000256" key="2">
    <source>
        <dbReference type="ARBA" id="ARBA00022475"/>
    </source>
</evidence>
<organism evidence="9 10">
    <name type="scientific">Macrococcoides caseolyticum</name>
    <dbReference type="NCBI Taxonomy" id="69966"/>
    <lineage>
        <taxon>Bacteria</taxon>
        <taxon>Bacillati</taxon>
        <taxon>Bacillota</taxon>
        <taxon>Bacilli</taxon>
        <taxon>Bacillales</taxon>
        <taxon>Staphylococcaceae</taxon>
        <taxon>Macrococcoides</taxon>
    </lineage>
</organism>
<dbReference type="OMA" id="AMVEINH"/>
<evidence type="ECO:0000256" key="6">
    <source>
        <dbReference type="ARBA" id="ARBA00023136"/>
    </source>
</evidence>
<reference evidence="9 10" key="1">
    <citation type="submission" date="2017-12" db="EMBL/GenBank/DDBJ databases">
        <title>Genomics of Macrococcus caseolyticus.</title>
        <authorList>
            <person name="MacFadyen A.C."/>
            <person name="Paterson G.K."/>
        </authorList>
    </citation>
    <scope>NUCLEOTIDE SEQUENCE [LARGE SCALE GENOMIC DNA]</scope>
    <source>
        <strain evidence="9 10">5788_EF188</strain>
    </source>
</reference>
<sequence>MIIFQAFISFFATLFFSIIFNAPRKLLIACGFVGAIGWIVYYIANSNGLSDAVSIFLGSFALSLCAHILARIYKRPVIIFNVSGIIPLVPGGVAYDATKNLIISDFSEAIIKGSQATLSSGAIAFGLLIAEMLFLTTMKMYMHFKHKNKKTRNI</sequence>